<comment type="caution">
    <text evidence="3">The sequence shown here is derived from an EMBL/GenBank/DDBJ whole genome shotgun (WGS) entry which is preliminary data.</text>
</comment>
<feature type="compositionally biased region" description="Low complexity" evidence="1">
    <location>
        <begin position="798"/>
        <end position="836"/>
    </location>
</feature>
<gene>
    <name evidence="3" type="ORF">RDT67_18695</name>
</gene>
<protein>
    <recommendedName>
        <fullName evidence="5">Carbohydrate-binding family V/XII</fullName>
    </recommendedName>
</protein>
<evidence type="ECO:0000313" key="4">
    <source>
        <dbReference type="Proteomes" id="UP001224622"/>
    </source>
</evidence>
<dbReference type="EMBL" id="JAVIGA010000022">
    <property type="protein sequence ID" value="MDQ9128448.1"/>
    <property type="molecule type" value="Genomic_DNA"/>
</dbReference>
<feature type="chain" id="PRO_5042497778" description="Carbohydrate-binding family V/XII" evidence="2">
    <location>
        <begin position="25"/>
        <end position="865"/>
    </location>
</feature>
<evidence type="ECO:0008006" key="5">
    <source>
        <dbReference type="Google" id="ProtNLM"/>
    </source>
</evidence>
<evidence type="ECO:0000256" key="2">
    <source>
        <dbReference type="SAM" id="SignalP"/>
    </source>
</evidence>
<dbReference type="Proteomes" id="UP001224622">
    <property type="component" value="Unassembled WGS sequence"/>
</dbReference>
<dbReference type="AlphaFoldDB" id="A0AAJ1YDI8"/>
<sequence length="865" mass="94443">MRILRGCYQGFLLLALLASSTLWAAEAVAPWPHSVTLSGTSMELHQPQLDSWQDNLLKGRMVVAVKTGTLTNANGKKQDKISYGVAWFSARTGTDKEKRQVTLDNITIEKVNFPTDNANQQHYLALLRQLPAKTFLVSLDQLESDLAIQDQVPPLGVKVNNAPPKILFAFQPATLVLLDGQPAWQASGQSGVERAINTRSLLLKKDGMLYIYFANQWYTAPDLGGPWVQKITVPAELTQAMQAAVKSKLVTTGPQDKTLVTKPAQITVSTEPAELIQIDGEPQFMPIDGTQLSYVANTPSDVFVDGQQNNRWYVLVSGRWFRADSTNGPWQYVAGSALPADFSNIPSNSPKSAVLASIPGTPEAREALIANSVPQTAKVSRNKAALQVSYDGGSAKFRPIDGTPLQYAWNTDVPVIKVDGKSFFAVKNGVWFAATAPQGPWVVTANVPAVIYTIPTNSPLHYVTYVRVYSSTSEVVYVGYTPGYYGTVASDGVVVYGTGYPCNAWVGNVWYSCPATYGYGSSFAWDPAIGWSFGFVSGWIWGSAWSQPWWGPWYGYYPPYHPGYWGGGVSVYNVYNHWGNTVAQGVRSDWSNPWNGHYGSNVRGSFYNNATGGHGAGYAWRDTNGNNGITHGGAGGVRFNPQTGRAVAANGAGGYNPNTGNGIAGGERNSVNTKTGRVTHSQSISGTTPQGSGKAGSFTTAGKNGVTHGSGYVHYNKETGQVTQGGVVNGPDHVYAGRDGNIYQYNNGSWQQMNASGKFVKSQPPAEVSSAQQARQRGDERQTERAQTLQTQPRLNQEQHQQVQQRLQQRAPALQEQPRFNQQQQQQVQQRMQQRAPEQRLQGEHHPFDRSNYEPRFHGGMGGRR</sequence>
<feature type="compositionally biased region" description="Basic and acidic residues" evidence="1">
    <location>
        <begin position="837"/>
        <end position="857"/>
    </location>
</feature>
<evidence type="ECO:0000256" key="1">
    <source>
        <dbReference type="SAM" id="MobiDB-lite"/>
    </source>
</evidence>
<organism evidence="3 4">
    <name type="scientific">Serratia fonticola</name>
    <dbReference type="NCBI Taxonomy" id="47917"/>
    <lineage>
        <taxon>Bacteria</taxon>
        <taxon>Pseudomonadati</taxon>
        <taxon>Pseudomonadota</taxon>
        <taxon>Gammaproteobacteria</taxon>
        <taxon>Enterobacterales</taxon>
        <taxon>Yersiniaceae</taxon>
        <taxon>Serratia</taxon>
    </lineage>
</organism>
<feature type="region of interest" description="Disordered" evidence="1">
    <location>
        <begin position="758"/>
        <end position="865"/>
    </location>
</feature>
<keyword evidence="2" id="KW-0732">Signal</keyword>
<feature type="compositionally biased region" description="Polar residues" evidence="1">
    <location>
        <begin position="669"/>
        <end position="702"/>
    </location>
</feature>
<feature type="signal peptide" evidence="2">
    <location>
        <begin position="1"/>
        <end position="24"/>
    </location>
</feature>
<reference evidence="3" key="1">
    <citation type="submission" date="2023-08" db="EMBL/GenBank/DDBJ databases">
        <title>The Comparative Genomic Analysis of Yersiniaceae from Polar Regions.</title>
        <authorList>
            <person name="Goncharov A."/>
            <person name="Aslanov B."/>
            <person name="Kolodzhieva V."/>
            <person name="Azarov D."/>
            <person name="Mochov A."/>
            <person name="Lebedeva E."/>
        </authorList>
    </citation>
    <scope>NUCLEOTIDE SEQUENCE</scope>
    <source>
        <strain evidence="3">Vf</strain>
    </source>
</reference>
<feature type="compositionally biased region" description="Polar residues" evidence="1">
    <location>
        <begin position="785"/>
        <end position="796"/>
    </location>
</feature>
<evidence type="ECO:0000313" key="3">
    <source>
        <dbReference type="EMBL" id="MDQ9128448.1"/>
    </source>
</evidence>
<name>A0AAJ1YDI8_SERFO</name>
<proteinExistence type="predicted"/>
<dbReference type="RefSeq" id="WP_309047994.1">
    <property type="nucleotide sequence ID" value="NZ_JAVIGA010000022.1"/>
</dbReference>
<feature type="region of interest" description="Disordered" evidence="1">
    <location>
        <begin position="658"/>
        <end position="702"/>
    </location>
</feature>
<accession>A0AAJ1YDI8</accession>